<evidence type="ECO:0000256" key="1">
    <source>
        <dbReference type="SAM" id="MobiDB-lite"/>
    </source>
</evidence>
<evidence type="ECO:0000313" key="4">
    <source>
        <dbReference type="Proteomes" id="UP000552883"/>
    </source>
</evidence>
<dbReference type="GO" id="GO:0015074">
    <property type="term" value="P:DNA integration"/>
    <property type="evidence" value="ECO:0007669"/>
    <property type="project" value="InterPro"/>
</dbReference>
<gene>
    <name evidence="3" type="ORF">BJ959_001183</name>
</gene>
<dbReference type="NCBIfam" id="NF033577">
    <property type="entry name" value="transpos_IS481"/>
    <property type="match status" value="1"/>
</dbReference>
<dbReference type="AlphaFoldDB" id="A0A840XLG1"/>
<dbReference type="PANTHER" id="PTHR35004">
    <property type="entry name" value="TRANSPOSASE RV3428C-RELATED"/>
    <property type="match status" value="1"/>
</dbReference>
<dbReference type="Pfam" id="PF13683">
    <property type="entry name" value="rve_3"/>
    <property type="match status" value="1"/>
</dbReference>
<dbReference type="PANTHER" id="PTHR35004:SF7">
    <property type="entry name" value="INTEGRASE PROTEIN"/>
    <property type="match status" value="1"/>
</dbReference>
<feature type="domain" description="Integrase catalytic" evidence="2">
    <location>
        <begin position="131"/>
        <end position="312"/>
    </location>
</feature>
<dbReference type="InterPro" id="IPR001584">
    <property type="entry name" value="Integrase_cat-core"/>
</dbReference>
<dbReference type="InterPro" id="IPR047656">
    <property type="entry name" value="IS481-like_transpos"/>
</dbReference>
<evidence type="ECO:0000313" key="3">
    <source>
        <dbReference type="EMBL" id="MBB5617687.1"/>
    </source>
</evidence>
<comment type="caution">
    <text evidence="3">The sequence shown here is derived from an EMBL/GenBank/DDBJ whole genome shotgun (WGS) entry which is preliminary data.</text>
</comment>
<dbReference type="RefSeq" id="WP_183321904.1">
    <property type="nucleotide sequence ID" value="NZ_JACHBS010000001.1"/>
</dbReference>
<evidence type="ECO:0000259" key="2">
    <source>
        <dbReference type="PROSITE" id="PS50994"/>
    </source>
</evidence>
<dbReference type="SUPFAM" id="SSF53098">
    <property type="entry name" value="Ribonuclease H-like"/>
    <property type="match status" value="1"/>
</dbReference>
<reference evidence="3 4" key="1">
    <citation type="submission" date="2020-08" db="EMBL/GenBank/DDBJ databases">
        <title>Sequencing the genomes of 1000 actinobacteria strains.</title>
        <authorList>
            <person name="Klenk H.-P."/>
        </authorList>
    </citation>
    <scope>NUCLEOTIDE SEQUENCE [LARGE SCALE GENOMIC DNA]</scope>
    <source>
        <strain evidence="3 4">DSM 23889</strain>
    </source>
</reference>
<dbReference type="Gene3D" id="3.30.420.10">
    <property type="entry name" value="Ribonuclease H-like superfamily/Ribonuclease H"/>
    <property type="match status" value="1"/>
</dbReference>
<dbReference type="InterPro" id="IPR036397">
    <property type="entry name" value="RNaseH_sf"/>
</dbReference>
<dbReference type="SUPFAM" id="SSF46689">
    <property type="entry name" value="Homeodomain-like"/>
    <property type="match status" value="1"/>
</dbReference>
<sequence length="411" mass="46053">MSKARLIITAITIQGLTQAEAARTYGVSPGWVSKLMARWRIDGDAALEPRSRRPRTTPNAIPPTTVELIVQLREQLTRKGLDAGAHTIAWHLHHHHDTVVSPATIWRTLKRQGLIEPEPKKRPKSSYVRFEAALPNERWQSDVTHYRLDGDGDGDGDGANAEILTWLDDCTRLALSVTAHQAVTTPIVVTTFRAAAEKHGDPASTLTDNGMIFTVKHSGYGRRGGRNAFETELRNRNIVQKNGSPSHPQTQGKVERFQQTMKNWLRAQTPQPATLQQLQQLLDEFVEEYNFRRPHRSLPHHATPAARYQALPKASPTPGARDADHHTRIRHDRIDKTGCITLRIASRLHHIGIGRTHTGTHVLVLVNDLDVTVINAATGELLRELTIDTSRDYQPTGRPKGPQKRRKPPNQ</sequence>
<organism evidence="3 4">
    <name type="scientific">Microcella frigidaquae</name>
    <dbReference type="NCBI Taxonomy" id="424758"/>
    <lineage>
        <taxon>Bacteria</taxon>
        <taxon>Bacillati</taxon>
        <taxon>Actinomycetota</taxon>
        <taxon>Actinomycetes</taxon>
        <taxon>Micrococcales</taxon>
        <taxon>Microbacteriaceae</taxon>
        <taxon>Microcella</taxon>
    </lineage>
</organism>
<feature type="compositionally biased region" description="Basic residues" evidence="1">
    <location>
        <begin position="401"/>
        <end position="411"/>
    </location>
</feature>
<dbReference type="EMBL" id="JACHBS010000001">
    <property type="protein sequence ID" value="MBB5617687.1"/>
    <property type="molecule type" value="Genomic_DNA"/>
</dbReference>
<proteinExistence type="predicted"/>
<dbReference type="InterPro" id="IPR012337">
    <property type="entry name" value="RNaseH-like_sf"/>
</dbReference>
<dbReference type="Pfam" id="PF13565">
    <property type="entry name" value="HTH_32"/>
    <property type="match status" value="1"/>
</dbReference>
<dbReference type="Proteomes" id="UP000552883">
    <property type="component" value="Unassembled WGS sequence"/>
</dbReference>
<dbReference type="InterPro" id="IPR009057">
    <property type="entry name" value="Homeodomain-like_sf"/>
</dbReference>
<name>A0A840XLG1_9MICO</name>
<feature type="region of interest" description="Disordered" evidence="1">
    <location>
        <begin position="388"/>
        <end position="411"/>
    </location>
</feature>
<protein>
    <submittedName>
        <fullName evidence="3">Transposase InsO family protein</fullName>
    </submittedName>
</protein>
<dbReference type="GO" id="GO:0003676">
    <property type="term" value="F:nucleic acid binding"/>
    <property type="evidence" value="ECO:0007669"/>
    <property type="project" value="InterPro"/>
</dbReference>
<dbReference type="PROSITE" id="PS50994">
    <property type="entry name" value="INTEGRASE"/>
    <property type="match status" value="1"/>
</dbReference>
<accession>A0A840XLG1</accession>
<keyword evidence="4" id="KW-1185">Reference proteome</keyword>